<name>M0DSL8_9EURY</name>
<protein>
    <submittedName>
        <fullName evidence="1">Uncharacterized protein</fullName>
    </submittedName>
</protein>
<organism evidence="1 2">
    <name type="scientific">Halorubrum distributum JCM 10247</name>
    <dbReference type="NCBI Taxonomy" id="1227486"/>
    <lineage>
        <taxon>Archaea</taxon>
        <taxon>Methanobacteriati</taxon>
        <taxon>Methanobacteriota</taxon>
        <taxon>Stenosarchaea group</taxon>
        <taxon>Halobacteria</taxon>
        <taxon>Halobacteriales</taxon>
        <taxon>Haloferacaceae</taxon>
        <taxon>Halorubrum</taxon>
        <taxon>Halorubrum distributum group</taxon>
    </lineage>
</organism>
<evidence type="ECO:0000313" key="2">
    <source>
        <dbReference type="Proteomes" id="UP000011572"/>
    </source>
</evidence>
<comment type="caution">
    <text evidence="1">The sequence shown here is derived from an EMBL/GenBank/DDBJ whole genome shotgun (WGS) entry which is preliminary data.</text>
</comment>
<gene>
    <name evidence="1" type="ORF">C473_00157</name>
</gene>
<sequence>MDRHLVERALDLIDVFFSHLCAEFVICTHAVALHSRLPDQDPTVFREVVDSLEIGFRRVDSDRSTNDICACPCVVSQELVDHLPTRLSDPD</sequence>
<dbReference type="EMBL" id="AOIW01000008">
    <property type="protein sequence ID" value="ELZ38486.1"/>
    <property type="molecule type" value="Genomic_DNA"/>
</dbReference>
<dbReference type="Proteomes" id="UP000011572">
    <property type="component" value="Unassembled WGS sequence"/>
</dbReference>
<proteinExistence type="predicted"/>
<accession>M0DSL8</accession>
<evidence type="ECO:0000313" key="1">
    <source>
        <dbReference type="EMBL" id="ELZ38486.1"/>
    </source>
</evidence>
<dbReference type="AlphaFoldDB" id="M0DSL8"/>
<reference evidence="1 2" key="1">
    <citation type="journal article" date="2014" name="PLoS Genet.">
        <title>Phylogenetically driven sequencing of extremely halophilic archaea reveals strategies for static and dynamic osmo-response.</title>
        <authorList>
            <person name="Becker E.A."/>
            <person name="Seitzer P.M."/>
            <person name="Tritt A."/>
            <person name="Larsen D."/>
            <person name="Krusor M."/>
            <person name="Yao A.I."/>
            <person name="Wu D."/>
            <person name="Madern D."/>
            <person name="Eisen J.A."/>
            <person name="Darling A.E."/>
            <person name="Facciotti M.T."/>
        </authorList>
    </citation>
    <scope>NUCLEOTIDE SEQUENCE [LARGE SCALE GENOMIC DNA]</scope>
    <source>
        <strain evidence="1 2">JCM 10247</strain>
    </source>
</reference>